<dbReference type="Proteomes" id="UP001154282">
    <property type="component" value="Unassembled WGS sequence"/>
</dbReference>
<dbReference type="PANTHER" id="PTHR11926:SF1392">
    <property type="entry name" value="GLYCOSYLTRANSFERASE"/>
    <property type="match status" value="1"/>
</dbReference>
<protein>
    <submittedName>
        <fullName evidence="2">Uncharacterized protein</fullName>
    </submittedName>
</protein>
<keyword evidence="3" id="KW-1185">Reference proteome</keyword>
<dbReference type="GO" id="GO:0080044">
    <property type="term" value="F:quercetin 7-O-glucosyltransferase activity"/>
    <property type="evidence" value="ECO:0007669"/>
    <property type="project" value="TreeGrafter"/>
</dbReference>
<dbReference type="SUPFAM" id="SSF53756">
    <property type="entry name" value="UDP-Glycosyltransferase/glycogen phosphorylase"/>
    <property type="match status" value="1"/>
</dbReference>
<name>A0AAV0MBK0_9ROSI</name>
<evidence type="ECO:0000313" key="2">
    <source>
        <dbReference type="EMBL" id="CAI0443404.1"/>
    </source>
</evidence>
<gene>
    <name evidence="2" type="ORF">LITE_LOCUS27656</name>
</gene>
<sequence length="255" mass="28474">MDQQASAIPHVLVFPLPVQGHITSMLKLAELLCLAGGGGIRVTFLNSDYNHKRLLQSSDAESRSRNYPGFRFETFDDGLPMDQLTKGEKVSELLGEMDSKTRPVFTNLLVQIQPPVTCVIGDGSLGFISDVSLEIGIPIIRFRTISPCFFWINFWLPEVIQAGELPIKGEEDMERLITKVPGMESFLRCRDLPGYCRAGTDDPTMIRVVKATRESSSPAYPLILNTFDDLDGPIQARIRQRLPKTYTIGPAHEHL</sequence>
<dbReference type="AlphaFoldDB" id="A0AAV0MBK0"/>
<accession>A0AAV0MBK0</accession>
<organism evidence="2 3">
    <name type="scientific">Linum tenue</name>
    <dbReference type="NCBI Taxonomy" id="586396"/>
    <lineage>
        <taxon>Eukaryota</taxon>
        <taxon>Viridiplantae</taxon>
        <taxon>Streptophyta</taxon>
        <taxon>Embryophyta</taxon>
        <taxon>Tracheophyta</taxon>
        <taxon>Spermatophyta</taxon>
        <taxon>Magnoliopsida</taxon>
        <taxon>eudicotyledons</taxon>
        <taxon>Gunneridae</taxon>
        <taxon>Pentapetalae</taxon>
        <taxon>rosids</taxon>
        <taxon>fabids</taxon>
        <taxon>Malpighiales</taxon>
        <taxon>Linaceae</taxon>
        <taxon>Linum</taxon>
    </lineage>
</organism>
<dbReference type="Gene3D" id="3.40.50.2000">
    <property type="entry name" value="Glycogen Phosphorylase B"/>
    <property type="match status" value="1"/>
</dbReference>
<dbReference type="PANTHER" id="PTHR11926">
    <property type="entry name" value="GLUCOSYL/GLUCURONOSYL TRANSFERASES"/>
    <property type="match status" value="1"/>
</dbReference>
<comment type="similarity">
    <text evidence="1">Belongs to the UDP-glycosyltransferase family.</text>
</comment>
<evidence type="ECO:0000256" key="1">
    <source>
        <dbReference type="ARBA" id="ARBA00009995"/>
    </source>
</evidence>
<dbReference type="EMBL" id="CAMGYJ010000007">
    <property type="protein sequence ID" value="CAI0443404.1"/>
    <property type="molecule type" value="Genomic_DNA"/>
</dbReference>
<evidence type="ECO:0000313" key="3">
    <source>
        <dbReference type="Proteomes" id="UP001154282"/>
    </source>
</evidence>
<proteinExistence type="inferred from homology"/>
<dbReference type="GO" id="GO:0080043">
    <property type="term" value="F:quercetin 3-O-glucosyltransferase activity"/>
    <property type="evidence" value="ECO:0007669"/>
    <property type="project" value="TreeGrafter"/>
</dbReference>
<comment type="caution">
    <text evidence="2">The sequence shown here is derived from an EMBL/GenBank/DDBJ whole genome shotgun (WGS) entry which is preliminary data.</text>
</comment>
<reference evidence="2" key="1">
    <citation type="submission" date="2022-08" db="EMBL/GenBank/DDBJ databases">
        <authorList>
            <person name="Gutierrez-Valencia J."/>
        </authorList>
    </citation>
    <scope>NUCLEOTIDE SEQUENCE</scope>
</reference>